<reference evidence="2 4" key="3">
    <citation type="submission" date="2024-01" db="EMBL/GenBank/DDBJ databases">
        <title>Survival strategy associated with biotechnological potential of Virgibacillus dokdonensis T4.6 isolated from salt-fermented shrimp paste.</title>
        <authorList>
            <person name="Doan T.V."/>
            <person name="Quach N.T."/>
            <person name="Phi Q.-T."/>
        </authorList>
    </citation>
    <scope>NUCLEOTIDE SEQUENCE [LARGE SCALE GENOMIC DNA]</scope>
    <source>
        <strain evidence="2 4">T4.6</strain>
    </source>
</reference>
<dbReference type="InterPro" id="IPR009693">
    <property type="entry name" value="Glucitol_operon_activator"/>
</dbReference>
<reference evidence="3" key="2">
    <citation type="submission" date="2016-11" db="EMBL/GenBank/DDBJ databases">
        <title>Complete genome sequence of Virgibacillus pantothenticus 21D, a halophilic bacterium isolated from the deep hypersaline anoxic basin Discovery in the Mediterranean Sea.</title>
        <authorList>
            <person name="Zeaiter Z."/>
            <person name="Booth J.M."/>
            <person name="Prosdocimi E.M."/>
            <person name="Mapelli F."/>
            <person name="Fusi M."/>
            <person name="Daffonchio D."/>
            <person name="Borin S."/>
            <person name="Crotti E."/>
        </authorList>
    </citation>
    <scope>NUCLEOTIDE SEQUENCE [LARGE SCALE GENOMIC DNA]</scope>
    <source>
        <strain evidence="3">21D</strain>
    </source>
</reference>
<proteinExistence type="predicted"/>
<evidence type="ECO:0000313" key="4">
    <source>
        <dbReference type="Proteomes" id="UP001356080"/>
    </source>
</evidence>
<dbReference type="KEGG" id="vpn:A21D_00488"/>
<keyword evidence="4" id="KW-1185">Reference proteome</keyword>
<dbReference type="RefSeq" id="WP_101932556.1">
    <property type="nucleotide sequence ID" value="NZ_CP018622.1"/>
</dbReference>
<evidence type="ECO:0000313" key="3">
    <source>
        <dbReference type="Proteomes" id="UP000234237"/>
    </source>
</evidence>
<dbReference type="EMBL" id="CP018622">
    <property type="protein sequence ID" value="AUJ23601.1"/>
    <property type="molecule type" value="Genomic_DNA"/>
</dbReference>
<dbReference type="GO" id="GO:0003677">
    <property type="term" value="F:DNA binding"/>
    <property type="evidence" value="ECO:0007669"/>
    <property type="project" value="UniProtKB-KW"/>
</dbReference>
<reference evidence="1" key="1">
    <citation type="submission" date="2016-11" db="EMBL/GenBank/DDBJ databases">
        <title>Complete genome sequence of Virgibacillus dokdonensis 21D, a halophilic bacterium isolated from the deep hypersaline anoxic basin Discovery in the Mediterranean Sea.</title>
        <authorList>
            <person name="Zeaiter Z."/>
            <person name="Booth J.M."/>
            <person name="Prosdocimi E.M."/>
            <person name="Mapelli F."/>
            <person name="Fusi M."/>
            <person name="Daffonchio D."/>
            <person name="Borin S."/>
            <person name="Crotti E."/>
        </authorList>
    </citation>
    <scope>NUCLEOTIDE SEQUENCE</scope>
    <source>
        <strain evidence="1">21D</strain>
    </source>
</reference>
<accession>A0A2K9J0S0</accession>
<dbReference type="Proteomes" id="UP000234237">
    <property type="component" value="Chromosome"/>
</dbReference>
<protein>
    <submittedName>
        <fullName evidence="1">DNA-binding transcriptional activator GutM</fullName>
    </submittedName>
    <submittedName>
        <fullName evidence="2">Transcriptional regulator GutM</fullName>
    </submittedName>
</protein>
<dbReference type="AlphaFoldDB" id="A0A2K9J0S0"/>
<dbReference type="PIRSF" id="PIRSF011474">
    <property type="entry name" value="Glucitol_operon_activator"/>
    <property type="match status" value="1"/>
</dbReference>
<organism evidence="1 3">
    <name type="scientific">Virgibacillus dokdonensis</name>
    <dbReference type="NCBI Taxonomy" id="302167"/>
    <lineage>
        <taxon>Bacteria</taxon>
        <taxon>Bacillati</taxon>
        <taxon>Bacillota</taxon>
        <taxon>Bacilli</taxon>
        <taxon>Bacillales</taxon>
        <taxon>Bacillaceae</taxon>
        <taxon>Virgibacillus</taxon>
    </lineage>
</organism>
<gene>
    <name evidence="1" type="ORF">A21D_00488</name>
    <name evidence="2" type="ORF">V2W34_10260</name>
</gene>
<dbReference type="EMBL" id="JAZHPM010000016">
    <property type="protein sequence ID" value="MEF2292385.1"/>
    <property type="molecule type" value="Genomic_DNA"/>
</dbReference>
<evidence type="ECO:0000313" key="1">
    <source>
        <dbReference type="EMBL" id="AUJ23601.1"/>
    </source>
</evidence>
<sequence>MFWYLIILIGVAWLVQSIFGFLQIRHFNRHYAALRSLGRVAIGKRTGLFRAGTVVMFSIDKQDRIIKAKRMQGVTVLSRVKDMTGFAGKKLPTMQASDYDHVNKLTKIAIKDAVKSFNILSRGGELEVKKGLVERLFSRKK</sequence>
<keyword evidence="1" id="KW-0238">DNA-binding</keyword>
<dbReference type="Proteomes" id="UP001356080">
    <property type="component" value="Unassembled WGS sequence"/>
</dbReference>
<evidence type="ECO:0000313" key="2">
    <source>
        <dbReference type="EMBL" id="MEF2292385.1"/>
    </source>
</evidence>
<name>A0A2K9J0S0_9BACI</name>
<dbReference type="Pfam" id="PF06923">
    <property type="entry name" value="GutM"/>
    <property type="match status" value="1"/>
</dbReference>